<evidence type="ECO:0000259" key="9">
    <source>
        <dbReference type="Pfam" id="PF22244"/>
    </source>
</evidence>
<gene>
    <name evidence="10" type="ORF">C7999DRAFT_38483</name>
</gene>
<feature type="domain" description="4-O-methyl-glucuronoyl methylesterase-like" evidence="9">
    <location>
        <begin position="96"/>
        <end position="326"/>
    </location>
</feature>
<evidence type="ECO:0000256" key="6">
    <source>
        <dbReference type="ARBA" id="ARBA00024511"/>
    </source>
</evidence>
<keyword evidence="3 8" id="KW-0732">Signal</keyword>
<dbReference type="GO" id="GO:0052689">
    <property type="term" value="F:carboxylic ester hydrolase activity"/>
    <property type="evidence" value="ECO:0007669"/>
    <property type="project" value="UniProtKB-KW"/>
</dbReference>
<dbReference type="Gene3D" id="3.40.50.1820">
    <property type="entry name" value="alpha/beta hydrolase"/>
    <property type="match status" value="1"/>
</dbReference>
<dbReference type="SUPFAM" id="SSF53474">
    <property type="entry name" value="alpha/beta-Hydrolases"/>
    <property type="match status" value="1"/>
</dbReference>
<evidence type="ECO:0000313" key="11">
    <source>
        <dbReference type="Proteomes" id="UP001303647"/>
    </source>
</evidence>
<evidence type="ECO:0000256" key="4">
    <source>
        <dbReference type="ARBA" id="ARBA00022801"/>
    </source>
</evidence>
<evidence type="ECO:0000256" key="1">
    <source>
        <dbReference type="ARBA" id="ARBA00010092"/>
    </source>
</evidence>
<dbReference type="GO" id="GO:0046274">
    <property type="term" value="P:lignin catabolic process"/>
    <property type="evidence" value="ECO:0007669"/>
    <property type="project" value="UniProtKB-KW"/>
</dbReference>
<dbReference type="InterPro" id="IPR054579">
    <property type="entry name" value="GCE-like_dom"/>
</dbReference>
<proteinExistence type="inferred from homology"/>
<dbReference type="EC" id="3.1.1.117" evidence="7"/>
<keyword evidence="4" id="KW-0378">Hydrolase</keyword>
<dbReference type="AlphaFoldDB" id="A0AAN7CYV8"/>
<evidence type="ECO:0000256" key="2">
    <source>
        <dbReference type="ARBA" id="ARBA00022487"/>
    </source>
</evidence>
<dbReference type="Pfam" id="PF22244">
    <property type="entry name" value="GCE_fung"/>
    <property type="match status" value="1"/>
</dbReference>
<evidence type="ECO:0000256" key="3">
    <source>
        <dbReference type="ARBA" id="ARBA00022729"/>
    </source>
</evidence>
<keyword evidence="11" id="KW-1185">Reference proteome</keyword>
<feature type="chain" id="PRO_5042901676" description="(4-O-methyl)-D-glucuronate--lignin esterase" evidence="8">
    <location>
        <begin position="18"/>
        <end position="394"/>
    </location>
</feature>
<name>A0AAN7CYV8_9PEZI</name>
<feature type="signal peptide" evidence="8">
    <location>
        <begin position="1"/>
        <end position="17"/>
    </location>
</feature>
<keyword evidence="2" id="KW-0719">Serine esterase</keyword>
<reference evidence="10" key="1">
    <citation type="journal article" date="2023" name="Mol. Phylogenet. Evol.">
        <title>Genome-scale phylogeny and comparative genomics of the fungal order Sordariales.</title>
        <authorList>
            <person name="Hensen N."/>
            <person name="Bonometti L."/>
            <person name="Westerberg I."/>
            <person name="Brannstrom I.O."/>
            <person name="Guillou S."/>
            <person name="Cros-Aarteil S."/>
            <person name="Calhoun S."/>
            <person name="Haridas S."/>
            <person name="Kuo A."/>
            <person name="Mondo S."/>
            <person name="Pangilinan J."/>
            <person name="Riley R."/>
            <person name="LaButti K."/>
            <person name="Andreopoulos B."/>
            <person name="Lipzen A."/>
            <person name="Chen C."/>
            <person name="Yan M."/>
            <person name="Daum C."/>
            <person name="Ng V."/>
            <person name="Clum A."/>
            <person name="Steindorff A."/>
            <person name="Ohm R.A."/>
            <person name="Martin F."/>
            <person name="Silar P."/>
            <person name="Natvig D.O."/>
            <person name="Lalanne C."/>
            <person name="Gautier V."/>
            <person name="Ament-Velasquez S.L."/>
            <person name="Kruys A."/>
            <person name="Hutchinson M.I."/>
            <person name="Powell A.J."/>
            <person name="Barry K."/>
            <person name="Miller A.N."/>
            <person name="Grigoriev I.V."/>
            <person name="Debuchy R."/>
            <person name="Gladieux P."/>
            <person name="Hiltunen Thoren M."/>
            <person name="Johannesson H."/>
        </authorList>
    </citation>
    <scope>NUCLEOTIDE SEQUENCE</scope>
    <source>
        <strain evidence="10">CBS 359.72</strain>
    </source>
</reference>
<dbReference type="Proteomes" id="UP001303647">
    <property type="component" value="Unassembled WGS sequence"/>
</dbReference>
<accession>A0AAN7CYV8</accession>
<evidence type="ECO:0000256" key="7">
    <source>
        <dbReference type="ARBA" id="ARBA00026105"/>
    </source>
</evidence>
<evidence type="ECO:0000256" key="5">
    <source>
        <dbReference type="ARBA" id="ARBA00023185"/>
    </source>
</evidence>
<evidence type="ECO:0000256" key="8">
    <source>
        <dbReference type="SAM" id="SignalP"/>
    </source>
</evidence>
<comment type="catalytic activity">
    <reaction evidence="6">
        <text>a 4-O-methyl-alpha-D-glucuronosyl ester derivative + H2O = 4-O-methyl-alpha-D-glucuronate derivative + an alcohol + H(+)</text>
        <dbReference type="Rhea" id="RHEA:67452"/>
        <dbReference type="ChEBI" id="CHEBI:15377"/>
        <dbReference type="ChEBI" id="CHEBI:15378"/>
        <dbReference type="ChEBI" id="CHEBI:30879"/>
        <dbReference type="ChEBI" id="CHEBI:171667"/>
        <dbReference type="ChEBI" id="CHEBI:171668"/>
        <dbReference type="EC" id="3.1.1.117"/>
    </reaction>
    <physiologicalReaction direction="left-to-right" evidence="6">
        <dbReference type="Rhea" id="RHEA:67453"/>
    </physiologicalReaction>
</comment>
<comment type="similarity">
    <text evidence="1">Belongs to the carbohydrate esterase 15 (CE15) family.</text>
</comment>
<reference evidence="10" key="2">
    <citation type="submission" date="2023-05" db="EMBL/GenBank/DDBJ databases">
        <authorList>
            <consortium name="Lawrence Berkeley National Laboratory"/>
            <person name="Steindorff A."/>
            <person name="Hensen N."/>
            <person name="Bonometti L."/>
            <person name="Westerberg I."/>
            <person name="Brannstrom I.O."/>
            <person name="Guillou S."/>
            <person name="Cros-Aarteil S."/>
            <person name="Calhoun S."/>
            <person name="Haridas S."/>
            <person name="Kuo A."/>
            <person name="Mondo S."/>
            <person name="Pangilinan J."/>
            <person name="Riley R."/>
            <person name="Labutti K."/>
            <person name="Andreopoulos B."/>
            <person name="Lipzen A."/>
            <person name="Chen C."/>
            <person name="Yanf M."/>
            <person name="Daum C."/>
            <person name="Ng V."/>
            <person name="Clum A."/>
            <person name="Ohm R."/>
            <person name="Martin F."/>
            <person name="Silar P."/>
            <person name="Natvig D."/>
            <person name="Lalanne C."/>
            <person name="Gautier V."/>
            <person name="Ament-Velasquez S.L."/>
            <person name="Kruys A."/>
            <person name="Hutchinson M.I."/>
            <person name="Powell A.J."/>
            <person name="Barry K."/>
            <person name="Miller A.N."/>
            <person name="Grigoriev I.V."/>
            <person name="Debuchy R."/>
            <person name="Gladieux P."/>
            <person name="Thoren M.H."/>
            <person name="Johannesson H."/>
        </authorList>
    </citation>
    <scope>NUCLEOTIDE SEQUENCE</scope>
    <source>
        <strain evidence="10">CBS 359.72</strain>
    </source>
</reference>
<evidence type="ECO:0000313" key="10">
    <source>
        <dbReference type="EMBL" id="KAK4250406.1"/>
    </source>
</evidence>
<keyword evidence="5" id="KW-0439">Lignin degradation</keyword>
<protein>
    <recommendedName>
        <fullName evidence="7">(4-O-methyl)-D-glucuronate--lignin esterase</fullName>
        <ecNumber evidence="7">3.1.1.117</ecNumber>
    </recommendedName>
</protein>
<dbReference type="EMBL" id="MU857613">
    <property type="protein sequence ID" value="KAK4250406.1"/>
    <property type="molecule type" value="Genomic_DNA"/>
</dbReference>
<dbReference type="InterPro" id="IPR029058">
    <property type="entry name" value="AB_hydrolase_fold"/>
</dbReference>
<sequence length="394" mass="42263">MALRLFCQSLFAIGALGSVIPRADQCAALPANHSPKANSKLPDPFLQLDGTRITKKDEWTCQRNYLSQLIQKYELGEYPAPPESVTASLSGSTLSITVRDKGKSISFSVSIRAPSGAGPFPAIIAYGGASIPIPSNVATIIFNNDDIGQQMNTGSRGKGKFYDLYGSGATASAMLAWAWGVDRIVDALEKTPAAKIDTKRLGVTGCSRNGKGALVAGAFVERIALTLPQESGSGGSACWRLSDEMKRRGTNVQTASQIITENVWLSKSFEQFANRVPNLPIDHHELAGLVAPRALLVIENTSQVWLGNMATYGCMKTAHKIWEALGVPGNMGFTQTGDHSHCQWSSSQSAELTAFIDKFLIGTGTANTNFVKTDNSNLGFSDNDWVDWTVPTLA</sequence>
<comment type="caution">
    <text evidence="10">The sequence shown here is derived from an EMBL/GenBank/DDBJ whole genome shotgun (WGS) entry which is preliminary data.</text>
</comment>
<organism evidence="10 11">
    <name type="scientific">Corynascus novoguineensis</name>
    <dbReference type="NCBI Taxonomy" id="1126955"/>
    <lineage>
        <taxon>Eukaryota</taxon>
        <taxon>Fungi</taxon>
        <taxon>Dikarya</taxon>
        <taxon>Ascomycota</taxon>
        <taxon>Pezizomycotina</taxon>
        <taxon>Sordariomycetes</taxon>
        <taxon>Sordariomycetidae</taxon>
        <taxon>Sordariales</taxon>
        <taxon>Chaetomiaceae</taxon>
        <taxon>Corynascus</taxon>
    </lineage>
</organism>